<evidence type="ECO:0000313" key="2">
    <source>
        <dbReference type="Proteomes" id="UP000799423"/>
    </source>
</evidence>
<accession>A0A6A7AZ94</accession>
<dbReference type="EMBL" id="MU006325">
    <property type="protein sequence ID" value="KAF2847475.1"/>
    <property type="molecule type" value="Genomic_DNA"/>
</dbReference>
<dbReference type="Proteomes" id="UP000799423">
    <property type="component" value="Unassembled WGS sequence"/>
</dbReference>
<reference evidence="1" key="1">
    <citation type="submission" date="2020-01" db="EMBL/GenBank/DDBJ databases">
        <authorList>
            <consortium name="DOE Joint Genome Institute"/>
            <person name="Haridas S."/>
            <person name="Albert R."/>
            <person name="Binder M."/>
            <person name="Bloem J."/>
            <person name="Labutti K."/>
            <person name="Salamov A."/>
            <person name="Andreopoulos B."/>
            <person name="Baker S.E."/>
            <person name="Barry K."/>
            <person name="Bills G."/>
            <person name="Bluhm B.H."/>
            <person name="Cannon C."/>
            <person name="Castanera R."/>
            <person name="Culley D.E."/>
            <person name="Daum C."/>
            <person name="Ezra D."/>
            <person name="Gonzalez J.B."/>
            <person name="Henrissat B."/>
            <person name="Kuo A."/>
            <person name="Liang C."/>
            <person name="Lipzen A."/>
            <person name="Lutzoni F."/>
            <person name="Magnuson J."/>
            <person name="Mondo S."/>
            <person name="Nolan M."/>
            <person name="Ohm R."/>
            <person name="Pangilinan J."/>
            <person name="Park H.-J."/>
            <person name="Ramirez L."/>
            <person name="Alfaro M."/>
            <person name="Sun H."/>
            <person name="Tritt A."/>
            <person name="Yoshinaga Y."/>
            <person name="Zwiers L.-H."/>
            <person name="Turgeon B.G."/>
            <person name="Goodwin S.B."/>
            <person name="Spatafora J.W."/>
            <person name="Crous P.W."/>
            <person name="Grigoriev I.V."/>
        </authorList>
    </citation>
    <scope>NUCLEOTIDE SEQUENCE</scope>
    <source>
        <strain evidence="1">IPT5</strain>
    </source>
</reference>
<gene>
    <name evidence="1" type="ORF">T440DRAFT_481702</name>
</gene>
<keyword evidence="2" id="KW-1185">Reference proteome</keyword>
<proteinExistence type="predicted"/>
<name>A0A6A7AZ94_9PLEO</name>
<organism evidence="1 2">
    <name type="scientific">Plenodomus tracheiphilus IPT5</name>
    <dbReference type="NCBI Taxonomy" id="1408161"/>
    <lineage>
        <taxon>Eukaryota</taxon>
        <taxon>Fungi</taxon>
        <taxon>Dikarya</taxon>
        <taxon>Ascomycota</taxon>
        <taxon>Pezizomycotina</taxon>
        <taxon>Dothideomycetes</taxon>
        <taxon>Pleosporomycetidae</taxon>
        <taxon>Pleosporales</taxon>
        <taxon>Pleosporineae</taxon>
        <taxon>Leptosphaeriaceae</taxon>
        <taxon>Plenodomus</taxon>
    </lineage>
</organism>
<evidence type="ECO:0000313" key="1">
    <source>
        <dbReference type="EMBL" id="KAF2847475.1"/>
    </source>
</evidence>
<sequence length="163" mass="18264">MARSVQTQEYSYPYRGEVLGRRLIVPSTMLSDYREIESNIERSVRDVVGTELGDSGDPRVRSRHVVQAANSVHSLLRQVYHALDSSSASPPFVDLLAPGFHWKHECTGLLMQPRSQVSPSQNTPFTSAQIVAVPYTLQGYKNTAEAHALFSIHISFRNKLHSQ</sequence>
<protein>
    <submittedName>
        <fullName evidence="1">Uncharacterized protein</fullName>
    </submittedName>
</protein>
<dbReference type="AlphaFoldDB" id="A0A6A7AZ94"/>